<keyword evidence="6" id="KW-0175">Coiled coil</keyword>
<dbReference type="SUPFAM" id="SSF52949">
    <property type="entry name" value="Macro domain-like"/>
    <property type="match status" value="3"/>
</dbReference>
<dbReference type="InterPro" id="IPR037197">
    <property type="entry name" value="WWE_dom_sf"/>
</dbReference>
<dbReference type="PANTHER" id="PTHR14453">
    <property type="entry name" value="PARP/ZINC FINGER CCCH TYPE DOMAIN CONTAINING PROTEIN"/>
    <property type="match status" value="1"/>
</dbReference>
<dbReference type="InterPro" id="IPR043472">
    <property type="entry name" value="Macro_dom-like"/>
</dbReference>
<feature type="region of interest" description="Disordered" evidence="7">
    <location>
        <begin position="301"/>
        <end position="321"/>
    </location>
</feature>
<dbReference type="CDD" id="cd12547">
    <property type="entry name" value="RRM1_2_PAR10"/>
    <property type="match status" value="2"/>
</dbReference>
<comment type="subcellular location">
    <subcellularLocation>
        <location evidence="1">Nucleus</location>
    </subcellularLocation>
</comment>
<feature type="coiled-coil region" evidence="6">
    <location>
        <begin position="843"/>
        <end position="870"/>
    </location>
</feature>
<dbReference type="InterPro" id="IPR052056">
    <property type="entry name" value="Mono-ARTD/PARP"/>
</dbReference>
<evidence type="ECO:0000256" key="4">
    <source>
        <dbReference type="ARBA" id="ARBA00023027"/>
    </source>
</evidence>
<dbReference type="Gene3D" id="3.30.70.330">
    <property type="match status" value="5"/>
</dbReference>
<feature type="domain" description="Macro" evidence="8">
    <location>
        <begin position="1629"/>
        <end position="1804"/>
    </location>
</feature>
<comment type="caution">
    <text evidence="9">The sequence shown here is derived from an EMBL/GenBank/DDBJ whole genome shotgun (WGS) entry which is preliminary data.</text>
</comment>
<feature type="domain" description="Macro" evidence="8">
    <location>
        <begin position="1189"/>
        <end position="1374"/>
    </location>
</feature>
<protein>
    <recommendedName>
        <fullName evidence="8">Macro domain-containing protein</fullName>
    </recommendedName>
</protein>
<keyword evidence="5" id="KW-0539">Nucleus</keyword>
<evidence type="ECO:0000256" key="7">
    <source>
        <dbReference type="SAM" id="MobiDB-lite"/>
    </source>
</evidence>
<organism evidence="9 10">
    <name type="scientific">Paralvinella palmiformis</name>
    <dbReference type="NCBI Taxonomy" id="53620"/>
    <lineage>
        <taxon>Eukaryota</taxon>
        <taxon>Metazoa</taxon>
        <taxon>Spiralia</taxon>
        <taxon>Lophotrochozoa</taxon>
        <taxon>Annelida</taxon>
        <taxon>Polychaeta</taxon>
        <taxon>Sedentaria</taxon>
        <taxon>Canalipalpata</taxon>
        <taxon>Terebellida</taxon>
        <taxon>Terebelliformia</taxon>
        <taxon>Alvinellidae</taxon>
        <taxon>Paralvinella</taxon>
    </lineage>
</organism>
<dbReference type="Proteomes" id="UP001208570">
    <property type="component" value="Unassembled WGS sequence"/>
</dbReference>
<keyword evidence="3" id="KW-0808">Transferase</keyword>
<feature type="compositionally biased region" description="Basic and acidic residues" evidence="7">
    <location>
        <begin position="303"/>
        <end position="321"/>
    </location>
</feature>
<evidence type="ECO:0000313" key="9">
    <source>
        <dbReference type="EMBL" id="KAK2144429.1"/>
    </source>
</evidence>
<dbReference type="InterPro" id="IPR035979">
    <property type="entry name" value="RBD_domain_sf"/>
</dbReference>
<accession>A0AAD9MVE9</accession>
<dbReference type="Pfam" id="PF01661">
    <property type="entry name" value="Macro"/>
    <property type="match status" value="3"/>
</dbReference>
<dbReference type="SMART" id="SM00360">
    <property type="entry name" value="RRM"/>
    <property type="match status" value="3"/>
</dbReference>
<name>A0AAD9MVE9_9ANNE</name>
<dbReference type="GO" id="GO:0003950">
    <property type="term" value="F:NAD+ poly-ADP-ribosyltransferase activity"/>
    <property type="evidence" value="ECO:0007669"/>
    <property type="project" value="TreeGrafter"/>
</dbReference>
<gene>
    <name evidence="9" type="ORF">LSH36_758g01062</name>
</gene>
<evidence type="ECO:0000256" key="5">
    <source>
        <dbReference type="ARBA" id="ARBA00023242"/>
    </source>
</evidence>
<proteinExistence type="predicted"/>
<dbReference type="InterPro" id="IPR002589">
    <property type="entry name" value="Macro_dom"/>
</dbReference>
<dbReference type="InterPro" id="IPR012677">
    <property type="entry name" value="Nucleotide-bd_a/b_plait_sf"/>
</dbReference>
<dbReference type="SMART" id="SM00506">
    <property type="entry name" value="A1pp"/>
    <property type="match status" value="3"/>
</dbReference>
<dbReference type="CDD" id="cd02907">
    <property type="entry name" value="Macro_Af1521_BAL-like"/>
    <property type="match status" value="1"/>
</dbReference>
<dbReference type="PROSITE" id="PS51154">
    <property type="entry name" value="MACRO"/>
    <property type="match status" value="3"/>
</dbReference>
<dbReference type="GO" id="GO:0003714">
    <property type="term" value="F:transcription corepressor activity"/>
    <property type="evidence" value="ECO:0007669"/>
    <property type="project" value="TreeGrafter"/>
</dbReference>
<feature type="domain" description="Macro" evidence="8">
    <location>
        <begin position="1418"/>
        <end position="1602"/>
    </location>
</feature>
<dbReference type="EMBL" id="JAODUP010000758">
    <property type="protein sequence ID" value="KAK2144429.1"/>
    <property type="molecule type" value="Genomic_DNA"/>
</dbReference>
<dbReference type="PANTHER" id="PTHR14453:SF102">
    <property type="entry name" value="PROTEIN MONO-ADP-RIBOSYLTRANSFERASE PARP14-LIKE"/>
    <property type="match status" value="1"/>
</dbReference>
<sequence>MHMDRQYRVATIDMVDLQEGFRTNNYVEFYVLVPLISKSKSKLKRYQRKTYKQLQAKIFSTLESFTNAASQNKSILVHGILGFSKETLELFFESKKKCDGDDIESITICEEDDEALITYYYPEVAERVLQKGPAFRIGAQRLTVERPPEPDPNSILVQGLQETMSKDILELFFENKKRSSGGDIDNIQYEEGSDSAVIRFVDAEVTQQVLSRKDLVLEGSRLIVSPVTCKQEMVSGSACDKSPGESNPRVIHISGIPPTMNKDILTLWFESKKHGGGEIESVDLDSENGTAIITYVEEEDLAEDPHNPVDPIPEKKLTDQQEKPPYAKRMLKTGTLRANEAELTLSSTKDSVEVHLPEALASCVERGSSPFVMTDNLQNVHTIQIMNVPNIPEHYLKLALEKQVNDKVDCITVYPERSRVVVKFKNPKEVHDKIQGTLAVMVTGLNKDINCELLQMYFSNRRKSGGFGIQSIFMKSEEGKAVITFESVDAVKSVIGMSKTKPHLLKKTKLNVEQMEPLPPPPLVDEPTEPNKLIMLEAPPVSKEELQLFLCDKSKEKKEDVHDDNSSIMISSLQYGWKNNVILIDFSAKPNYKLMLTICASKPLNDKMVSLEKVSLPIMIQVRAGQRLDEEDLELYFESKRSGGAPIEDVTMLEDDRCAVIDYGDNNVVKSVLQKQHKLEDITLSVDVYYPTFGICPYNYDSSQAWNTVPEPFSYKTRWPFVWKFLSFQPSAWELLSDVGAHFGFEPLPEKCTDSELYICYKESGDGSVPDAKEWKELCEGELDDLCGSIASESIAIINEYFEKILNKTKTDIPGINNILLDVDVNHFLVSLTGWEPEIRSIAEKAKCYVKELEEEMTRQNRSVEEKLKLEYYALTMIRVKQFHRELAEKFPKLKVRYASGCLCLIGLPSEINPAKLYVYENVVSQIQSITCQCSVEKIQFLQKKKAKSFIVSEFQKAKIIVVFETKDSQFILHAMTEEELQTGQDIIQKAIKEQIINLRKENISVVEGVGWNALKMKFKNSYGDICLLIEDITNQRIQLFVTADKCDILLEEIHNFLVENTVIQQQIDVEQPVIELIRMFYQDEIKKIEKNFARYMLSIGVTGQSFIVRGTEMGLKPALQALQDLCDKVVSKDHVISRPGMEKFFNSERGQQAVRSLQKTNKVICVEPRYIKSVAQNEQSYGPEASSRSLCTGKISGGPVVKVFIGDITKHRVDAIVNAANGKLEHIGGLAAAIVSAGGDTIEAECSKYMRDKSELVPGEVFVSSSGRLPCKRVIHAVGPRWQGGDKGEQNELFEAVFASLKKAERHKMASVAIPILSSGVFSFPMNEAVKVICEAVVDYFQQNQSSAINEVHLIDNKETGGSCFAEAVKTHFSDGAKRHSLHKDDLLAALLPEEELVDEATTATIPSVNSQLSADATPDTIKTKQAISITIKRNSLADEQVDVLVNTTKSNLQLNSGGVSSVLLKQAGPVIQKECDTNKPSAMKPGDVVVTSGGNLKVKHIFHSFCREWDENIAVKDLEAFVSNALEKASQIGCTSIAFPAIGTGILKYPRDVVARVMLEKILSFGEKNPETTLKDIRLALISSDTATIKAFEDHWKSVISFQRPRTRKLKMQGKPENLQFIVHEDISGHFVGKIGRMKITVKKGDITKEDTDVIMNSTDARFNKGAVFKAIVQAGGAEIEKKCIDLLNSQGPLVKAAMTDAGNLPCKRILHVNAAASGTDWDDLLFTALKLVDDNRLKSIALPALGTGTLHKSGHDMSEIILSAITAFVLERTPVNLEHVCIVLFDKKLYKDFMDHVMSIFNIKGSSIIAKARKYFTRLIKGDQDQLDEKMNYQVPEITYRIYALDASDISRAIGAFQALCRDETGRHIFDGEEEQELISHLRAEDRQEIMRLRMKYDVTISIHGKERKSIIVDGCQMKLTPCVAEITKILNRIQKEKEEEHLKSLFFKQVHWQFQNGLIFDTYPPEINYIIEKAYLNGEKKVTWEEDVGKVELFIEEKKERQNNDPRTDIPVQRTVISASEM</sequence>
<dbReference type="SUPFAM" id="SSF54928">
    <property type="entry name" value="RNA-binding domain, RBD"/>
    <property type="match status" value="1"/>
</dbReference>
<evidence type="ECO:0000259" key="8">
    <source>
        <dbReference type="PROSITE" id="PS51154"/>
    </source>
</evidence>
<evidence type="ECO:0000256" key="3">
    <source>
        <dbReference type="ARBA" id="ARBA00022679"/>
    </source>
</evidence>
<dbReference type="GO" id="GO:1990404">
    <property type="term" value="F:NAD+-protein mono-ADP-ribosyltransferase activity"/>
    <property type="evidence" value="ECO:0007669"/>
    <property type="project" value="TreeGrafter"/>
</dbReference>
<dbReference type="GO" id="GO:0010629">
    <property type="term" value="P:negative regulation of gene expression"/>
    <property type="evidence" value="ECO:0007669"/>
    <property type="project" value="TreeGrafter"/>
</dbReference>
<keyword evidence="4" id="KW-0520">NAD</keyword>
<dbReference type="Gene3D" id="3.40.220.10">
    <property type="entry name" value="Leucine Aminopeptidase, subunit E, domain 1"/>
    <property type="match status" value="3"/>
</dbReference>
<dbReference type="GO" id="GO:0005634">
    <property type="term" value="C:nucleus"/>
    <property type="evidence" value="ECO:0007669"/>
    <property type="project" value="UniProtKB-SubCell"/>
</dbReference>
<dbReference type="Gene3D" id="3.30.720.50">
    <property type="match status" value="1"/>
</dbReference>
<dbReference type="GO" id="GO:0003723">
    <property type="term" value="F:RNA binding"/>
    <property type="evidence" value="ECO:0007669"/>
    <property type="project" value="InterPro"/>
</dbReference>
<evidence type="ECO:0000256" key="1">
    <source>
        <dbReference type="ARBA" id="ARBA00004123"/>
    </source>
</evidence>
<reference evidence="9" key="1">
    <citation type="journal article" date="2023" name="Mol. Biol. Evol.">
        <title>Third-Generation Sequencing Reveals the Adaptive Role of the Epigenome in Three Deep-Sea Polychaetes.</title>
        <authorList>
            <person name="Perez M."/>
            <person name="Aroh O."/>
            <person name="Sun Y."/>
            <person name="Lan Y."/>
            <person name="Juniper S.K."/>
            <person name="Young C.R."/>
            <person name="Angers B."/>
            <person name="Qian P.Y."/>
        </authorList>
    </citation>
    <scope>NUCLEOTIDE SEQUENCE</scope>
    <source>
        <strain evidence="9">P08H-3</strain>
    </source>
</reference>
<dbReference type="InterPro" id="IPR034464">
    <property type="entry name" value="PAR10_RRM1_2"/>
</dbReference>
<dbReference type="InterPro" id="IPR000504">
    <property type="entry name" value="RRM_dom"/>
</dbReference>
<dbReference type="GO" id="GO:0005737">
    <property type="term" value="C:cytoplasm"/>
    <property type="evidence" value="ECO:0007669"/>
    <property type="project" value="TreeGrafter"/>
</dbReference>
<keyword evidence="10" id="KW-1185">Reference proteome</keyword>
<evidence type="ECO:0000256" key="6">
    <source>
        <dbReference type="SAM" id="Coils"/>
    </source>
</evidence>
<dbReference type="GO" id="GO:0070212">
    <property type="term" value="P:protein poly-ADP-ribosylation"/>
    <property type="evidence" value="ECO:0007669"/>
    <property type="project" value="TreeGrafter"/>
</dbReference>
<evidence type="ECO:0000256" key="2">
    <source>
        <dbReference type="ARBA" id="ARBA00022676"/>
    </source>
</evidence>
<evidence type="ECO:0000313" key="10">
    <source>
        <dbReference type="Proteomes" id="UP001208570"/>
    </source>
</evidence>
<dbReference type="Pfam" id="PF23085">
    <property type="entry name" value="RRM_PARP14_3"/>
    <property type="match status" value="5"/>
</dbReference>
<keyword evidence="2" id="KW-0328">Glycosyltransferase</keyword>